<sequence>MIGKKCGFKSVNKKNAPSPCDHVFQLTRTMFELVQDIIRIHLATKFHDDRKIYVLSIETCPAPWQPSTKIIFKLIFHENRTINVASRVLTRENAPPPGGHFFQATVSIFELVQDIVDTNLMRLKINVASKVLTRQILTPHNARRTKSDHKSSP</sequence>
<reference evidence="1" key="1">
    <citation type="journal article" date="2019" name="bioRxiv">
        <title>The Genome of the Zebra Mussel, Dreissena polymorpha: A Resource for Invasive Species Research.</title>
        <authorList>
            <person name="McCartney M.A."/>
            <person name="Auch B."/>
            <person name="Kono T."/>
            <person name="Mallez S."/>
            <person name="Zhang Y."/>
            <person name="Obille A."/>
            <person name="Becker A."/>
            <person name="Abrahante J.E."/>
            <person name="Garbe J."/>
            <person name="Badalamenti J.P."/>
            <person name="Herman A."/>
            <person name="Mangelson H."/>
            <person name="Liachko I."/>
            <person name="Sullivan S."/>
            <person name="Sone E.D."/>
            <person name="Koren S."/>
            <person name="Silverstein K.A.T."/>
            <person name="Beckman K.B."/>
            <person name="Gohl D.M."/>
        </authorList>
    </citation>
    <scope>NUCLEOTIDE SEQUENCE</scope>
    <source>
        <strain evidence="1">Duluth1</strain>
        <tissue evidence="1">Whole animal</tissue>
    </source>
</reference>
<organism evidence="1 2">
    <name type="scientific">Dreissena polymorpha</name>
    <name type="common">Zebra mussel</name>
    <name type="synonym">Mytilus polymorpha</name>
    <dbReference type="NCBI Taxonomy" id="45954"/>
    <lineage>
        <taxon>Eukaryota</taxon>
        <taxon>Metazoa</taxon>
        <taxon>Spiralia</taxon>
        <taxon>Lophotrochozoa</taxon>
        <taxon>Mollusca</taxon>
        <taxon>Bivalvia</taxon>
        <taxon>Autobranchia</taxon>
        <taxon>Heteroconchia</taxon>
        <taxon>Euheterodonta</taxon>
        <taxon>Imparidentia</taxon>
        <taxon>Neoheterodontei</taxon>
        <taxon>Myida</taxon>
        <taxon>Dreissenoidea</taxon>
        <taxon>Dreissenidae</taxon>
        <taxon>Dreissena</taxon>
    </lineage>
</organism>
<evidence type="ECO:0000313" key="2">
    <source>
        <dbReference type="Proteomes" id="UP000828390"/>
    </source>
</evidence>
<comment type="caution">
    <text evidence="1">The sequence shown here is derived from an EMBL/GenBank/DDBJ whole genome shotgun (WGS) entry which is preliminary data.</text>
</comment>
<proteinExistence type="predicted"/>
<reference evidence="1" key="2">
    <citation type="submission" date="2020-11" db="EMBL/GenBank/DDBJ databases">
        <authorList>
            <person name="McCartney M.A."/>
            <person name="Auch B."/>
            <person name="Kono T."/>
            <person name="Mallez S."/>
            <person name="Becker A."/>
            <person name="Gohl D.M."/>
            <person name="Silverstein K.A.T."/>
            <person name="Koren S."/>
            <person name="Bechman K.B."/>
            <person name="Herman A."/>
            <person name="Abrahante J.E."/>
            <person name="Garbe J."/>
        </authorList>
    </citation>
    <scope>NUCLEOTIDE SEQUENCE</scope>
    <source>
        <strain evidence="1">Duluth1</strain>
        <tissue evidence="1">Whole animal</tissue>
    </source>
</reference>
<dbReference type="Proteomes" id="UP000828390">
    <property type="component" value="Unassembled WGS sequence"/>
</dbReference>
<dbReference type="EMBL" id="JAIWYP010000002">
    <property type="protein sequence ID" value="KAH3870557.1"/>
    <property type="molecule type" value="Genomic_DNA"/>
</dbReference>
<protein>
    <submittedName>
        <fullName evidence="1">Uncharacterized protein</fullName>
    </submittedName>
</protein>
<name>A0A9D4RL97_DREPO</name>
<dbReference type="AlphaFoldDB" id="A0A9D4RL97"/>
<gene>
    <name evidence="1" type="ORF">DPMN_033745</name>
</gene>
<evidence type="ECO:0000313" key="1">
    <source>
        <dbReference type="EMBL" id="KAH3870557.1"/>
    </source>
</evidence>
<accession>A0A9D4RL97</accession>
<keyword evidence="2" id="KW-1185">Reference proteome</keyword>